<accession>A0ACA9QN89</accession>
<dbReference type="Proteomes" id="UP000789920">
    <property type="component" value="Unassembled WGS sequence"/>
</dbReference>
<organism evidence="1 2">
    <name type="scientific">Racocetra persica</name>
    <dbReference type="NCBI Taxonomy" id="160502"/>
    <lineage>
        <taxon>Eukaryota</taxon>
        <taxon>Fungi</taxon>
        <taxon>Fungi incertae sedis</taxon>
        <taxon>Mucoromycota</taxon>
        <taxon>Glomeromycotina</taxon>
        <taxon>Glomeromycetes</taxon>
        <taxon>Diversisporales</taxon>
        <taxon>Gigasporaceae</taxon>
        <taxon>Racocetra</taxon>
    </lineage>
</organism>
<reference evidence="1" key="1">
    <citation type="submission" date="2021-06" db="EMBL/GenBank/DDBJ databases">
        <authorList>
            <person name="Kallberg Y."/>
            <person name="Tangrot J."/>
            <person name="Rosling A."/>
        </authorList>
    </citation>
    <scope>NUCLEOTIDE SEQUENCE</scope>
    <source>
        <strain evidence="1">MA461A</strain>
    </source>
</reference>
<name>A0ACA9QN89_9GLOM</name>
<evidence type="ECO:0000313" key="2">
    <source>
        <dbReference type="Proteomes" id="UP000789920"/>
    </source>
</evidence>
<keyword evidence="2" id="KW-1185">Reference proteome</keyword>
<dbReference type="EMBL" id="CAJVQC010032612">
    <property type="protein sequence ID" value="CAG8751557.1"/>
    <property type="molecule type" value="Genomic_DNA"/>
</dbReference>
<gene>
    <name evidence="1" type="ORF">RPERSI_LOCUS14238</name>
</gene>
<sequence>MASLDGNFDPLAKIVIDGMSILLIEKDFSKESSSKNDLSNHKVTASSNFRSVRDNSSRYLSAKDIECAIKTAIDPLSSDLHKSQHCTEKKEKWKGQDHQNCFSEQSPDAQ</sequence>
<proteinExistence type="predicted"/>
<comment type="caution">
    <text evidence="1">The sequence shown here is derived from an EMBL/GenBank/DDBJ whole genome shotgun (WGS) entry which is preliminary data.</text>
</comment>
<protein>
    <submittedName>
        <fullName evidence="1">17368_t:CDS:1</fullName>
    </submittedName>
</protein>
<evidence type="ECO:0000313" key="1">
    <source>
        <dbReference type="EMBL" id="CAG8751557.1"/>
    </source>
</evidence>